<protein>
    <submittedName>
        <fullName evidence="1">Uncharacterized protein</fullName>
    </submittedName>
</protein>
<dbReference type="GO" id="GO:0003677">
    <property type="term" value="F:DNA binding"/>
    <property type="evidence" value="ECO:0007669"/>
    <property type="project" value="InterPro"/>
</dbReference>
<gene>
    <name evidence="1" type="ORF">U4I38_06575</name>
</gene>
<dbReference type="RefSeq" id="WP_322540441.1">
    <property type="nucleotide sequence ID" value="NZ_JAWITX010000002.1"/>
</dbReference>
<comment type="caution">
    <text evidence="1">The sequence shown here is derived from an EMBL/GenBank/DDBJ whole genome shotgun (WGS) entry which is preliminary data.</text>
</comment>
<name>A0AAJ2TQ41_STEMA</name>
<dbReference type="AlphaFoldDB" id="A0AAJ2TQ41"/>
<proteinExistence type="predicted"/>
<sequence>MTPLQRAIAICGTQSELARRVTGKPATGYVYHWRKNGVTEEVAIAIERAVASAMAENQDAAKRAATLGGRVTADELIPDVRWERDAGGTIVGYFKRVSGSLGVASASP</sequence>
<organism evidence="1 2">
    <name type="scientific">Stenotrophomonas maltophilia</name>
    <name type="common">Pseudomonas maltophilia</name>
    <name type="synonym">Xanthomonas maltophilia</name>
    <dbReference type="NCBI Taxonomy" id="40324"/>
    <lineage>
        <taxon>Bacteria</taxon>
        <taxon>Pseudomonadati</taxon>
        <taxon>Pseudomonadota</taxon>
        <taxon>Gammaproteobacteria</taxon>
        <taxon>Lysobacterales</taxon>
        <taxon>Lysobacteraceae</taxon>
        <taxon>Stenotrophomonas</taxon>
        <taxon>Stenotrophomonas maltophilia group</taxon>
    </lineage>
</organism>
<evidence type="ECO:0000313" key="1">
    <source>
        <dbReference type="EMBL" id="MDZ5764139.1"/>
    </source>
</evidence>
<reference evidence="1" key="1">
    <citation type="submission" date="2023-12" db="EMBL/GenBank/DDBJ databases">
        <title>'Antibacterial potential of Stenotrophomonas maltophilia cystic fibrosis isolates' (manuscript under preparation).</title>
        <authorList>
            <person name="Crisan C.V."/>
            <person name="Pettis M."/>
            <person name="Goldberg J.B."/>
        </authorList>
    </citation>
    <scope>NUCLEOTIDE SEQUENCE</scope>
    <source>
        <strain evidence="1">CCV129</strain>
    </source>
</reference>
<dbReference type="Gene3D" id="1.10.260.40">
    <property type="entry name" value="lambda repressor-like DNA-binding domains"/>
    <property type="match status" value="1"/>
</dbReference>
<accession>A0AAJ2TQ41</accession>
<dbReference type="EMBL" id="JAXRVB010000005">
    <property type="protein sequence ID" value="MDZ5764139.1"/>
    <property type="molecule type" value="Genomic_DNA"/>
</dbReference>
<dbReference type="InterPro" id="IPR010982">
    <property type="entry name" value="Lambda_DNA-bd_dom_sf"/>
</dbReference>
<dbReference type="Proteomes" id="UP001288387">
    <property type="component" value="Unassembled WGS sequence"/>
</dbReference>
<evidence type="ECO:0000313" key="2">
    <source>
        <dbReference type="Proteomes" id="UP001288387"/>
    </source>
</evidence>